<evidence type="ECO:0000256" key="2">
    <source>
        <dbReference type="ARBA" id="ARBA00022475"/>
    </source>
</evidence>
<dbReference type="Pfam" id="PF12696">
    <property type="entry name" value="TraG-D_C"/>
    <property type="match status" value="1"/>
</dbReference>
<proteinExistence type="predicted"/>
<dbReference type="AlphaFoldDB" id="A0A0E4H2F1"/>
<keyword evidence="3" id="KW-0812">Transmembrane</keyword>
<feature type="domain" description="TraD/TraG TraM recognition site" evidence="7">
    <location>
        <begin position="317"/>
        <end position="426"/>
    </location>
</feature>
<dbReference type="EMBL" id="CTEE01000002">
    <property type="protein sequence ID" value="CQD24203.1"/>
    <property type="molecule type" value="Genomic_DNA"/>
</dbReference>
<evidence type="ECO:0000313" key="9">
    <source>
        <dbReference type="Proteomes" id="UP000199251"/>
    </source>
</evidence>
<name>A0A0E4H2F1_MYCLN</name>
<keyword evidence="4" id="KW-1133">Transmembrane helix</keyword>
<dbReference type="Gene3D" id="3.40.50.300">
    <property type="entry name" value="P-loop containing nucleotide triphosphate hydrolases"/>
    <property type="match status" value="1"/>
</dbReference>
<evidence type="ECO:0000256" key="6">
    <source>
        <dbReference type="SAM" id="MobiDB-lite"/>
    </source>
</evidence>
<evidence type="ECO:0000256" key="4">
    <source>
        <dbReference type="ARBA" id="ARBA00022989"/>
    </source>
</evidence>
<dbReference type="GO" id="GO:0005886">
    <property type="term" value="C:plasma membrane"/>
    <property type="evidence" value="ECO:0007669"/>
    <property type="project" value="UniProtKB-SubCell"/>
</dbReference>
<keyword evidence="5" id="KW-0472">Membrane</keyword>
<dbReference type="PANTHER" id="PTHR37937">
    <property type="entry name" value="CONJUGATIVE TRANSFER: DNA TRANSPORT"/>
    <property type="match status" value="1"/>
</dbReference>
<evidence type="ECO:0000256" key="5">
    <source>
        <dbReference type="ARBA" id="ARBA00023136"/>
    </source>
</evidence>
<sequence>MASQRGRRTGLTTNTDGAFRPPPAPFGGWVKNNKGVLVPAATGPHVLASAPPGTGKTRKWLSVAAAMWPASALVSSSRDDLMLLVCRRRPGPSQLLDLRPIESPPYPSDITRVRFDPTRCIKTFQQAAACARSMLRLAGAGQPGGVRAEANGMWDDLALAPLTCLLWAASTDSSRGIQWVIRGAENPWAPEPDKRTGFRDWSAVDVTEPGWAAAAHDMYCRNREFQARVRGLLTQEKRQRDSVKMTMSHALTGWLIAGLSGTPAMDFDLGFLDNKEHTLYILCPIGGEAAPVASVLMEMLIARRRAMTGQRDQLCQLGLFLDELTNTPLANLDGQIAENRGLGVTICGAMQASSQLEVVYGAQRANAIMDVTPTALIMYGAHEERWMRSATYWIGKTTSSTHTYSNNGDDRTTGREWRDMFDPSELNPANANEARLVIRGTAGQRVYLPDFVESMAHMDEAVKILRAEQQRERRVNGAASR</sequence>
<dbReference type="PANTHER" id="PTHR37937:SF1">
    <property type="entry name" value="CONJUGATIVE TRANSFER: DNA TRANSPORT"/>
    <property type="match status" value="1"/>
</dbReference>
<dbReference type="OrthoDB" id="4658601at2"/>
<organism evidence="8 9">
    <name type="scientific">Mycobacterium lentiflavum</name>
    <dbReference type="NCBI Taxonomy" id="141349"/>
    <lineage>
        <taxon>Bacteria</taxon>
        <taxon>Bacillati</taxon>
        <taxon>Actinomycetota</taxon>
        <taxon>Actinomycetes</taxon>
        <taxon>Mycobacteriales</taxon>
        <taxon>Mycobacteriaceae</taxon>
        <taxon>Mycobacterium</taxon>
        <taxon>Mycobacterium simiae complex</taxon>
    </lineage>
</organism>
<dbReference type="InterPro" id="IPR051539">
    <property type="entry name" value="T4SS-coupling_protein"/>
</dbReference>
<dbReference type="SUPFAM" id="SSF52540">
    <property type="entry name" value="P-loop containing nucleoside triphosphate hydrolases"/>
    <property type="match status" value="1"/>
</dbReference>
<comment type="subcellular location">
    <subcellularLocation>
        <location evidence="1">Cell membrane</location>
        <topology evidence="1">Multi-pass membrane protein</topology>
    </subcellularLocation>
</comment>
<evidence type="ECO:0000256" key="3">
    <source>
        <dbReference type="ARBA" id="ARBA00022692"/>
    </source>
</evidence>
<dbReference type="STRING" id="141349.BN1232_06101"/>
<dbReference type="Proteomes" id="UP000199251">
    <property type="component" value="Unassembled WGS sequence"/>
</dbReference>
<dbReference type="InterPro" id="IPR032689">
    <property type="entry name" value="TraG-D_C"/>
</dbReference>
<keyword evidence="2" id="KW-1003">Cell membrane</keyword>
<dbReference type="CDD" id="cd01127">
    <property type="entry name" value="TrwB_TraG_TraD_VirD4"/>
    <property type="match status" value="1"/>
</dbReference>
<gene>
    <name evidence="8" type="ORF">BN1232_06101</name>
</gene>
<reference evidence="8 9" key="1">
    <citation type="submission" date="2015-03" db="EMBL/GenBank/DDBJ databases">
        <authorList>
            <person name="Urmite Genomes"/>
        </authorList>
    </citation>
    <scope>NUCLEOTIDE SEQUENCE [LARGE SCALE GENOMIC DNA]</scope>
    <source>
        <strain evidence="8 9">CSUR P1491</strain>
    </source>
</reference>
<evidence type="ECO:0000259" key="7">
    <source>
        <dbReference type="Pfam" id="PF12696"/>
    </source>
</evidence>
<evidence type="ECO:0000256" key="1">
    <source>
        <dbReference type="ARBA" id="ARBA00004651"/>
    </source>
</evidence>
<dbReference type="InterPro" id="IPR027417">
    <property type="entry name" value="P-loop_NTPase"/>
</dbReference>
<accession>A0A0E4H2F1</accession>
<evidence type="ECO:0000313" key="8">
    <source>
        <dbReference type="EMBL" id="CQD24203.1"/>
    </source>
</evidence>
<feature type="region of interest" description="Disordered" evidence="6">
    <location>
        <begin position="1"/>
        <end position="22"/>
    </location>
</feature>
<protein>
    <submittedName>
        <fullName evidence="8">Type IV secretory pathway VirD4 components-like protein</fullName>
    </submittedName>
</protein>